<feature type="region of interest" description="Disordered" evidence="1">
    <location>
        <begin position="1"/>
        <end position="24"/>
    </location>
</feature>
<name>A0A4C1Y3J0_EUMVA</name>
<proteinExistence type="predicted"/>
<feature type="region of interest" description="Disordered" evidence="1">
    <location>
        <begin position="115"/>
        <end position="140"/>
    </location>
</feature>
<keyword evidence="3" id="KW-1185">Reference proteome</keyword>
<comment type="caution">
    <text evidence="2">The sequence shown here is derived from an EMBL/GenBank/DDBJ whole genome shotgun (WGS) entry which is preliminary data.</text>
</comment>
<sequence length="140" mass="15114">MRAPASGCGGGRARSPGAGRRSSLLSRRSYKFTLKKIKPFNDAGGRIFNRSSVKNFRQAFACGLNHLKLQRRRGDALLASLRSFVRNQRAHERCAIANTATPPCAVGLPVNTGVTRSARTSRGGSGRVDDTTARERLTTA</sequence>
<accession>A0A4C1Y3J0</accession>
<gene>
    <name evidence="2" type="ORF">EVAR_50877_1</name>
</gene>
<protein>
    <submittedName>
        <fullName evidence="2">Uncharacterized protein</fullName>
    </submittedName>
</protein>
<evidence type="ECO:0000313" key="3">
    <source>
        <dbReference type="Proteomes" id="UP000299102"/>
    </source>
</evidence>
<dbReference type="EMBL" id="BGZK01001085">
    <property type="protein sequence ID" value="GBP70771.1"/>
    <property type="molecule type" value="Genomic_DNA"/>
</dbReference>
<dbReference type="Proteomes" id="UP000299102">
    <property type="component" value="Unassembled WGS sequence"/>
</dbReference>
<organism evidence="2 3">
    <name type="scientific">Eumeta variegata</name>
    <name type="common">Bagworm moth</name>
    <name type="synonym">Eumeta japonica</name>
    <dbReference type="NCBI Taxonomy" id="151549"/>
    <lineage>
        <taxon>Eukaryota</taxon>
        <taxon>Metazoa</taxon>
        <taxon>Ecdysozoa</taxon>
        <taxon>Arthropoda</taxon>
        <taxon>Hexapoda</taxon>
        <taxon>Insecta</taxon>
        <taxon>Pterygota</taxon>
        <taxon>Neoptera</taxon>
        <taxon>Endopterygota</taxon>
        <taxon>Lepidoptera</taxon>
        <taxon>Glossata</taxon>
        <taxon>Ditrysia</taxon>
        <taxon>Tineoidea</taxon>
        <taxon>Psychidae</taxon>
        <taxon>Oiketicinae</taxon>
        <taxon>Eumeta</taxon>
    </lineage>
</organism>
<reference evidence="2 3" key="1">
    <citation type="journal article" date="2019" name="Commun. Biol.">
        <title>The bagworm genome reveals a unique fibroin gene that provides high tensile strength.</title>
        <authorList>
            <person name="Kono N."/>
            <person name="Nakamura H."/>
            <person name="Ohtoshi R."/>
            <person name="Tomita M."/>
            <person name="Numata K."/>
            <person name="Arakawa K."/>
        </authorList>
    </citation>
    <scope>NUCLEOTIDE SEQUENCE [LARGE SCALE GENOMIC DNA]</scope>
</reference>
<evidence type="ECO:0000256" key="1">
    <source>
        <dbReference type="SAM" id="MobiDB-lite"/>
    </source>
</evidence>
<feature type="compositionally biased region" description="Low complexity" evidence="1">
    <location>
        <begin position="13"/>
        <end position="24"/>
    </location>
</feature>
<dbReference type="AlphaFoldDB" id="A0A4C1Y3J0"/>
<feature type="compositionally biased region" description="Basic and acidic residues" evidence="1">
    <location>
        <begin position="127"/>
        <end position="140"/>
    </location>
</feature>
<evidence type="ECO:0000313" key="2">
    <source>
        <dbReference type="EMBL" id="GBP70771.1"/>
    </source>
</evidence>